<dbReference type="InterPro" id="IPR010225">
    <property type="entry name" value="HrpB"/>
</dbReference>
<dbReference type="PROSITE" id="PS51192">
    <property type="entry name" value="HELICASE_ATP_BIND_1"/>
    <property type="match status" value="1"/>
</dbReference>
<accession>A0ABZ3HCX8</accession>
<dbReference type="PANTHER" id="PTHR43519:SF1">
    <property type="entry name" value="ATP-DEPENDENT RNA HELICASE HRPB"/>
    <property type="match status" value="1"/>
</dbReference>
<name>A0ABZ3HCX8_9BACT</name>
<dbReference type="SMART" id="SM00490">
    <property type="entry name" value="HELICc"/>
    <property type="match status" value="1"/>
</dbReference>
<dbReference type="SMART" id="SM00847">
    <property type="entry name" value="HA2"/>
    <property type="match status" value="1"/>
</dbReference>
<dbReference type="Pfam" id="PF08482">
    <property type="entry name" value="HrpB_C"/>
    <property type="match status" value="1"/>
</dbReference>
<sequence length="824" mass="90316">MLPELPIQAVLPEIGQALSGNHQLILQAPPGAGKTTVVPLELLKAAWLEGKKIVMLEPRRLAARNAALRMAELLGEAVGQRVGYRIRQETKVSAATRIEVVTEGILTRMLQRDPSLEEVGVLLFDEFHERSIHADLGLSLALQSQSLLRDDLKLVVMSATLNAEALKGVLPDAAVVTSEGRCYPVAYRYLDIRRKPPEAKSIASLIAETILSALTEEQGSMLVFLPGVKEINAVERALQGSTSSDIVIAPLYGDLSKAAQQHAIAPAAEGKRKIVLATNIAETSLTIDGVRIVVDSGLERFVEYDAASGMNRMRTRMITQDSAVQRAGRAGRTQEGVCYRLWHENKPLVPHARPEILQSDLAPLMLELANWGAGVDELTWVDRPPVHAVEEASMILISLNMVDVSGRITPHGEAALALGLHPRLAHMLLRAKAEGLGYEAVLLATLLQERTGFSGTDLAEGVRWLDRALQTGESGHLLRHAVNLLKKRTGCERGSRVQTGAAGVLAALAYPDRIAKRRMRGSERFLLANGKGAVLGDATMFLHDDYLAVAEAGGQGETLRIFHAAALSQSELEAWFGDAIVTEEQVAWNDDSGRVEALRLLRLGALTLEQSRIENPSPALVAKGVLEGIRRSGLSVLPWEKKSLSLRERVNFVNRHLPGTFELMDDDTLPKTLEHWLLPYLDGVRDLKGLQKLDMHSILSALLGWDALQKLDALAPETVTVPSGSTIRIDYADPEQPVLAVRLQEVFGWERTPAVLAGKMPLMLHLLSPAQRPVQVTKDLASFWREGYAEVRKELRGRYKKHYWPEDPYEAVATAKTKKGMARG</sequence>
<evidence type="ECO:0000256" key="3">
    <source>
        <dbReference type="ARBA" id="ARBA00022806"/>
    </source>
</evidence>
<dbReference type="InterPro" id="IPR027417">
    <property type="entry name" value="P-loop_NTPase"/>
</dbReference>
<evidence type="ECO:0000256" key="1">
    <source>
        <dbReference type="ARBA" id="ARBA00022741"/>
    </source>
</evidence>
<evidence type="ECO:0000313" key="8">
    <source>
        <dbReference type="Proteomes" id="UP001447842"/>
    </source>
</evidence>
<dbReference type="Pfam" id="PF00270">
    <property type="entry name" value="DEAD"/>
    <property type="match status" value="1"/>
</dbReference>
<dbReference type="InterPro" id="IPR007502">
    <property type="entry name" value="Helicase-assoc_dom"/>
</dbReference>
<gene>
    <name evidence="7" type="primary">hrpB</name>
    <name evidence="7" type="ORF">WCY31_05755</name>
</gene>
<protein>
    <submittedName>
        <fullName evidence="7">ATP-dependent helicase HrpB</fullName>
    </submittedName>
</protein>
<evidence type="ECO:0000259" key="5">
    <source>
        <dbReference type="PROSITE" id="PS51192"/>
    </source>
</evidence>
<dbReference type="RefSeq" id="WP_345973623.1">
    <property type="nucleotide sequence ID" value="NZ_CP147920.1"/>
</dbReference>
<dbReference type="InterPro" id="IPR049614">
    <property type="entry name" value="HrpB_DEXH"/>
</dbReference>
<dbReference type="Pfam" id="PF00271">
    <property type="entry name" value="Helicase_C"/>
    <property type="match status" value="1"/>
</dbReference>
<dbReference type="SMART" id="SM00487">
    <property type="entry name" value="DEXDc"/>
    <property type="match status" value="1"/>
</dbReference>
<dbReference type="InterPro" id="IPR011545">
    <property type="entry name" value="DEAD/DEAH_box_helicase_dom"/>
</dbReference>
<evidence type="ECO:0000259" key="6">
    <source>
        <dbReference type="PROSITE" id="PS51194"/>
    </source>
</evidence>
<dbReference type="Gene3D" id="1.20.120.1080">
    <property type="match status" value="1"/>
</dbReference>
<dbReference type="GO" id="GO:0004386">
    <property type="term" value="F:helicase activity"/>
    <property type="evidence" value="ECO:0007669"/>
    <property type="project" value="UniProtKB-KW"/>
</dbReference>
<proteinExistence type="predicted"/>
<evidence type="ECO:0000256" key="2">
    <source>
        <dbReference type="ARBA" id="ARBA00022801"/>
    </source>
</evidence>
<evidence type="ECO:0000256" key="4">
    <source>
        <dbReference type="ARBA" id="ARBA00022840"/>
    </source>
</evidence>
<keyword evidence="4" id="KW-0067">ATP-binding</keyword>
<dbReference type="CDD" id="cd18791">
    <property type="entry name" value="SF2_C_RHA"/>
    <property type="match status" value="1"/>
</dbReference>
<dbReference type="PANTHER" id="PTHR43519">
    <property type="entry name" value="ATP-DEPENDENT RNA HELICASE HRPB"/>
    <property type="match status" value="1"/>
</dbReference>
<dbReference type="Gene3D" id="3.40.50.300">
    <property type="entry name" value="P-loop containing nucleotide triphosphate hydrolases"/>
    <property type="match status" value="2"/>
</dbReference>
<dbReference type="EMBL" id="CP147920">
    <property type="protein sequence ID" value="XAU16212.1"/>
    <property type="molecule type" value="Genomic_DNA"/>
</dbReference>
<feature type="domain" description="Helicase ATP-binding" evidence="5">
    <location>
        <begin position="15"/>
        <end position="179"/>
    </location>
</feature>
<dbReference type="CDD" id="cd17990">
    <property type="entry name" value="DEXHc_HrpB"/>
    <property type="match status" value="1"/>
</dbReference>
<keyword evidence="2" id="KW-0378">Hydrolase</keyword>
<dbReference type="PIRSF" id="PIRSF005496">
    <property type="entry name" value="ATP_hel_hrpB"/>
    <property type="match status" value="1"/>
</dbReference>
<reference evidence="7 8" key="1">
    <citation type="submission" date="2024-03" db="EMBL/GenBank/DDBJ databases">
        <title>Sulfurimonas sp. HSL3-1.</title>
        <authorList>
            <person name="Wang S."/>
        </authorList>
    </citation>
    <scope>NUCLEOTIDE SEQUENCE [LARGE SCALE GENOMIC DNA]</scope>
    <source>
        <strain evidence="7 8">HSL3-1</strain>
    </source>
</reference>
<keyword evidence="8" id="KW-1185">Reference proteome</keyword>
<dbReference type="PROSITE" id="PS51194">
    <property type="entry name" value="HELICASE_CTER"/>
    <property type="match status" value="1"/>
</dbReference>
<keyword evidence="3 7" id="KW-0347">Helicase</keyword>
<dbReference type="NCBIfam" id="TIGR01970">
    <property type="entry name" value="DEAH_box_HrpB"/>
    <property type="match status" value="1"/>
</dbReference>
<dbReference type="InterPro" id="IPR001650">
    <property type="entry name" value="Helicase_C-like"/>
</dbReference>
<evidence type="ECO:0000313" key="7">
    <source>
        <dbReference type="EMBL" id="XAU16212.1"/>
    </source>
</evidence>
<dbReference type="InterPro" id="IPR014001">
    <property type="entry name" value="Helicase_ATP-bd"/>
</dbReference>
<keyword evidence="1" id="KW-0547">Nucleotide-binding</keyword>
<dbReference type="Proteomes" id="UP001447842">
    <property type="component" value="Chromosome"/>
</dbReference>
<dbReference type="InterPro" id="IPR013689">
    <property type="entry name" value="RNA_helicase_ATP-dep_HrpB_C"/>
</dbReference>
<dbReference type="SUPFAM" id="SSF52540">
    <property type="entry name" value="P-loop containing nucleoside triphosphate hydrolases"/>
    <property type="match status" value="1"/>
</dbReference>
<organism evidence="7 8">
    <name type="scientific">Sulfurimonas diazotrophicus</name>
    <dbReference type="NCBI Taxonomy" id="3131939"/>
    <lineage>
        <taxon>Bacteria</taxon>
        <taxon>Pseudomonadati</taxon>
        <taxon>Campylobacterota</taxon>
        <taxon>Epsilonproteobacteria</taxon>
        <taxon>Campylobacterales</taxon>
        <taxon>Sulfurimonadaceae</taxon>
        <taxon>Sulfurimonas</taxon>
    </lineage>
</organism>
<feature type="domain" description="Helicase C-terminal" evidence="6">
    <location>
        <begin position="206"/>
        <end position="372"/>
    </location>
</feature>